<dbReference type="AlphaFoldDB" id="A0A8J2K5U4"/>
<organism evidence="1 2">
    <name type="scientific">Allacma fusca</name>
    <dbReference type="NCBI Taxonomy" id="39272"/>
    <lineage>
        <taxon>Eukaryota</taxon>
        <taxon>Metazoa</taxon>
        <taxon>Ecdysozoa</taxon>
        <taxon>Arthropoda</taxon>
        <taxon>Hexapoda</taxon>
        <taxon>Collembola</taxon>
        <taxon>Symphypleona</taxon>
        <taxon>Sminthuridae</taxon>
        <taxon>Allacma</taxon>
    </lineage>
</organism>
<keyword evidence="2" id="KW-1185">Reference proteome</keyword>
<dbReference type="Proteomes" id="UP000708208">
    <property type="component" value="Unassembled WGS sequence"/>
</dbReference>
<proteinExistence type="predicted"/>
<sequence>MNYAAKSSPITQTRLPKTLFFPLTHIR</sequence>
<dbReference type="EMBL" id="CAJVCH010237785">
    <property type="protein sequence ID" value="CAG7732807.1"/>
    <property type="molecule type" value="Genomic_DNA"/>
</dbReference>
<name>A0A8J2K5U4_9HEXA</name>
<accession>A0A8J2K5U4</accession>
<comment type="caution">
    <text evidence="1">The sequence shown here is derived from an EMBL/GenBank/DDBJ whole genome shotgun (WGS) entry which is preliminary data.</text>
</comment>
<evidence type="ECO:0000313" key="1">
    <source>
        <dbReference type="EMBL" id="CAG7732807.1"/>
    </source>
</evidence>
<reference evidence="1" key="1">
    <citation type="submission" date="2021-06" db="EMBL/GenBank/DDBJ databases">
        <authorList>
            <person name="Hodson N. C."/>
            <person name="Mongue J. A."/>
            <person name="Jaron S. K."/>
        </authorList>
    </citation>
    <scope>NUCLEOTIDE SEQUENCE</scope>
</reference>
<gene>
    <name evidence="1" type="ORF">AFUS01_LOCUS21294</name>
</gene>
<evidence type="ECO:0000313" key="2">
    <source>
        <dbReference type="Proteomes" id="UP000708208"/>
    </source>
</evidence>
<feature type="non-terminal residue" evidence="1">
    <location>
        <position position="1"/>
    </location>
</feature>
<protein>
    <submittedName>
        <fullName evidence="1">Uncharacterized protein</fullName>
    </submittedName>
</protein>